<comment type="caution">
    <text evidence="11">The sequence shown here is derived from an EMBL/GenBank/DDBJ whole genome shotgun (WGS) entry which is preliminary data.</text>
</comment>
<dbReference type="Proteomes" id="UP000996601">
    <property type="component" value="Unassembled WGS sequence"/>
</dbReference>
<proteinExistence type="predicted"/>
<dbReference type="NCBIfam" id="TIGR00254">
    <property type="entry name" value="GGDEF"/>
    <property type="match status" value="1"/>
</dbReference>
<dbReference type="PANTHER" id="PTHR44757:SF2">
    <property type="entry name" value="BIOFILM ARCHITECTURE MAINTENANCE PROTEIN MBAA"/>
    <property type="match status" value="1"/>
</dbReference>
<feature type="transmembrane region" description="Helical" evidence="6">
    <location>
        <begin position="13"/>
        <end position="33"/>
    </location>
</feature>
<feature type="domain" description="PAS" evidence="7">
    <location>
        <begin position="306"/>
        <end position="378"/>
    </location>
</feature>
<evidence type="ECO:0000259" key="8">
    <source>
        <dbReference type="PROSITE" id="PS50839"/>
    </source>
</evidence>
<dbReference type="SMART" id="SM01079">
    <property type="entry name" value="CHASE"/>
    <property type="match status" value="1"/>
</dbReference>
<dbReference type="Gene3D" id="3.30.70.270">
    <property type="match status" value="1"/>
</dbReference>
<evidence type="ECO:0000256" key="5">
    <source>
        <dbReference type="SAM" id="Coils"/>
    </source>
</evidence>
<dbReference type="EMBL" id="WHSB02000011">
    <property type="protein sequence ID" value="MCQ4633273.1"/>
    <property type="molecule type" value="Genomic_DNA"/>
</dbReference>
<dbReference type="SUPFAM" id="SSF55785">
    <property type="entry name" value="PYP-like sensor domain (PAS domain)"/>
    <property type="match status" value="1"/>
</dbReference>
<dbReference type="InterPro" id="IPR006189">
    <property type="entry name" value="CHASE_dom"/>
</dbReference>
<dbReference type="PROSITE" id="PS50883">
    <property type="entry name" value="EAL"/>
    <property type="match status" value="1"/>
</dbReference>
<gene>
    <name evidence="11" type="ORF">GB927_024740</name>
</gene>
<evidence type="ECO:0000259" key="7">
    <source>
        <dbReference type="PROSITE" id="PS50112"/>
    </source>
</evidence>
<organism evidence="11 12">
    <name type="scientific">Shinella lacus</name>
    <dbReference type="NCBI Taxonomy" id="2654216"/>
    <lineage>
        <taxon>Bacteria</taxon>
        <taxon>Pseudomonadati</taxon>
        <taxon>Pseudomonadota</taxon>
        <taxon>Alphaproteobacteria</taxon>
        <taxon>Hyphomicrobiales</taxon>
        <taxon>Rhizobiaceae</taxon>
        <taxon>Shinella</taxon>
    </lineage>
</organism>
<evidence type="ECO:0000256" key="3">
    <source>
        <dbReference type="ARBA" id="ARBA00022989"/>
    </source>
</evidence>
<dbReference type="PROSITE" id="PS50112">
    <property type="entry name" value="PAS"/>
    <property type="match status" value="1"/>
</dbReference>
<evidence type="ECO:0000259" key="9">
    <source>
        <dbReference type="PROSITE" id="PS50883"/>
    </source>
</evidence>
<dbReference type="InterPro" id="IPR000160">
    <property type="entry name" value="GGDEF_dom"/>
</dbReference>
<dbReference type="Pfam" id="PF08447">
    <property type="entry name" value="PAS_3"/>
    <property type="match status" value="1"/>
</dbReference>
<dbReference type="SMART" id="SM00091">
    <property type="entry name" value="PAS"/>
    <property type="match status" value="1"/>
</dbReference>
<dbReference type="InterPro" id="IPR042240">
    <property type="entry name" value="CHASE_sf"/>
</dbReference>
<dbReference type="InterPro" id="IPR043128">
    <property type="entry name" value="Rev_trsase/Diguanyl_cyclase"/>
</dbReference>
<keyword evidence="12" id="KW-1185">Reference proteome</keyword>
<dbReference type="CDD" id="cd01948">
    <property type="entry name" value="EAL"/>
    <property type="match status" value="1"/>
</dbReference>
<name>A0ABT1RDK2_9HYPH</name>
<dbReference type="CDD" id="cd00130">
    <property type="entry name" value="PAS"/>
    <property type="match status" value="1"/>
</dbReference>
<dbReference type="CDD" id="cd01949">
    <property type="entry name" value="GGDEF"/>
    <property type="match status" value="1"/>
</dbReference>
<evidence type="ECO:0000256" key="4">
    <source>
        <dbReference type="ARBA" id="ARBA00023136"/>
    </source>
</evidence>
<dbReference type="InterPro" id="IPR000014">
    <property type="entry name" value="PAS"/>
</dbReference>
<keyword evidence="5" id="KW-0175">Coiled coil</keyword>
<dbReference type="SUPFAM" id="SSF55073">
    <property type="entry name" value="Nucleotide cyclase"/>
    <property type="match status" value="1"/>
</dbReference>
<feature type="domain" description="CHASE" evidence="8">
    <location>
        <begin position="110"/>
        <end position="195"/>
    </location>
</feature>
<dbReference type="InterPro" id="IPR035919">
    <property type="entry name" value="EAL_sf"/>
</dbReference>
<dbReference type="InterPro" id="IPR052155">
    <property type="entry name" value="Biofilm_reg_signaling"/>
</dbReference>
<feature type="domain" description="EAL" evidence="9">
    <location>
        <begin position="625"/>
        <end position="876"/>
    </location>
</feature>
<dbReference type="InterPro" id="IPR013655">
    <property type="entry name" value="PAS_fold_3"/>
</dbReference>
<dbReference type="InterPro" id="IPR001633">
    <property type="entry name" value="EAL_dom"/>
</dbReference>
<dbReference type="Gene3D" id="3.20.20.450">
    <property type="entry name" value="EAL domain"/>
    <property type="match status" value="1"/>
</dbReference>
<feature type="domain" description="GGDEF" evidence="10">
    <location>
        <begin position="483"/>
        <end position="616"/>
    </location>
</feature>
<dbReference type="Gene3D" id="3.30.450.20">
    <property type="entry name" value="PAS domain"/>
    <property type="match status" value="1"/>
</dbReference>
<evidence type="ECO:0000256" key="1">
    <source>
        <dbReference type="ARBA" id="ARBA00004370"/>
    </source>
</evidence>
<dbReference type="SMART" id="SM00267">
    <property type="entry name" value="GGDEF"/>
    <property type="match status" value="1"/>
</dbReference>
<sequence length="889" mass="98374">MNDRNAQLSFRGLGYYVPAIVVAFAVLIAVLLADAQKRRLEEEYLRSFTTEQLGLLRSRLQGNILGDVKLVQGLVATVSTEPDMSPERYADLAGRLFREETQLRSVAIAPDFVVSLVYPVKGNERSIGLDYRKNERQRAAALQVQELDRMVVTGPVDLVQGGRGVIARYPIHAGKDNGFIGIASAVIDLDKLLEKSGFKSALKIAVSLSSGAHDGSENKVFFNSAAAVDADPVVMTIDIGHEAWTLSAAPLKGWQQPSADLGLFRGGLLAIALIIVVPIFWAGYLMKDRHRHILALQDREDRLEIVSQRLQLALDASRVGVWEYDTQHDTLTWDARMREIYNVPPKQLICGYADWRKALHPDDIEEAERVFASAIETEEPYITEFRVLTPSGAARHIRAHGMTYHASSGAKRIVGANWDVTEDIRLQAELLQAKLNAEAQNRALEDARLVLEHNSLHDALTRLPNRRFLDQQLALAGAVGDGRPLTLLHIDLDRFKDINDTLGHAAGDEVLKQAAGVLRAHVPAADFIARIGGDEFVLLSRRDPAEADFSALSARLIEAISEPMTIEGHDCRIGASIGIATRNEAEESAEQLLVNADIALYEAKRRGRNRVEAFNDELRLRTVEVKRLSDDILRGLERGEFHPFFQPQFDAETLEIVGVEALARWNHPTRGFIAPDTFLPVAESLNVVARIDEAILGQALFQAMRWEGHGLGIPRVSVNVSCQRLRDENLIAKLKAMNIRPGTLTFELLESISFDTADDGLKQAIEEIKALGIDIEIDDFGTGHASIISLLELSPKRLKIDRRLVQPLLESTAQQSLVRSIIEIGKVRDIETVAEGVETLAHAELLRRLGCHTLQGYAFARPMGAEDFLAFAKARAWMPKTKPTAVKAS</sequence>
<dbReference type="SMART" id="SM00052">
    <property type="entry name" value="EAL"/>
    <property type="match status" value="1"/>
</dbReference>
<protein>
    <submittedName>
        <fullName evidence="11">EAL domain-containing protein</fullName>
    </submittedName>
</protein>
<dbReference type="InterPro" id="IPR029787">
    <property type="entry name" value="Nucleotide_cyclase"/>
</dbReference>
<feature type="coiled-coil region" evidence="5">
    <location>
        <begin position="427"/>
        <end position="454"/>
    </location>
</feature>
<evidence type="ECO:0000256" key="2">
    <source>
        <dbReference type="ARBA" id="ARBA00022692"/>
    </source>
</evidence>
<dbReference type="RefSeq" id="WP_256119901.1">
    <property type="nucleotide sequence ID" value="NZ_WHSB02000011.1"/>
</dbReference>
<dbReference type="NCBIfam" id="TIGR00229">
    <property type="entry name" value="sensory_box"/>
    <property type="match status" value="1"/>
</dbReference>
<dbReference type="CDD" id="cd18773">
    <property type="entry name" value="PDC1_HK_sensor"/>
    <property type="match status" value="1"/>
</dbReference>
<evidence type="ECO:0000313" key="12">
    <source>
        <dbReference type="Proteomes" id="UP000996601"/>
    </source>
</evidence>
<keyword evidence="4 6" id="KW-0472">Membrane</keyword>
<dbReference type="PANTHER" id="PTHR44757">
    <property type="entry name" value="DIGUANYLATE CYCLASE DGCP"/>
    <property type="match status" value="1"/>
</dbReference>
<reference evidence="11" key="1">
    <citation type="submission" date="2021-07" db="EMBL/GenBank/DDBJ databases">
        <title>Shinella sp. nov., a novel member of the genus Shinella from water.</title>
        <authorList>
            <person name="Deng Y."/>
        </authorList>
    </citation>
    <scope>NUCLEOTIDE SEQUENCE</scope>
    <source>
        <strain evidence="11">CPCC 100929</strain>
    </source>
</reference>
<dbReference type="SUPFAM" id="SSF141868">
    <property type="entry name" value="EAL domain-like"/>
    <property type="match status" value="1"/>
</dbReference>
<comment type="subcellular location">
    <subcellularLocation>
        <location evidence="1">Membrane</location>
    </subcellularLocation>
</comment>
<evidence type="ECO:0000259" key="10">
    <source>
        <dbReference type="PROSITE" id="PS50887"/>
    </source>
</evidence>
<keyword evidence="3 6" id="KW-1133">Transmembrane helix</keyword>
<dbReference type="PROSITE" id="PS50839">
    <property type="entry name" value="CHASE"/>
    <property type="match status" value="1"/>
</dbReference>
<dbReference type="PROSITE" id="PS50887">
    <property type="entry name" value="GGDEF"/>
    <property type="match status" value="1"/>
</dbReference>
<dbReference type="Gene3D" id="2.10.70.100">
    <property type="match status" value="1"/>
</dbReference>
<evidence type="ECO:0000313" key="11">
    <source>
        <dbReference type="EMBL" id="MCQ4633273.1"/>
    </source>
</evidence>
<dbReference type="InterPro" id="IPR035965">
    <property type="entry name" value="PAS-like_dom_sf"/>
</dbReference>
<keyword evidence="2 6" id="KW-0812">Transmembrane</keyword>
<accession>A0ABT1RDK2</accession>
<dbReference type="Pfam" id="PF00563">
    <property type="entry name" value="EAL"/>
    <property type="match status" value="1"/>
</dbReference>
<dbReference type="Pfam" id="PF00990">
    <property type="entry name" value="GGDEF"/>
    <property type="match status" value="1"/>
</dbReference>
<evidence type="ECO:0000256" key="6">
    <source>
        <dbReference type="SAM" id="Phobius"/>
    </source>
</evidence>
<dbReference type="Pfam" id="PF03924">
    <property type="entry name" value="CHASE"/>
    <property type="match status" value="1"/>
</dbReference>
<dbReference type="Gene3D" id="3.30.450.350">
    <property type="entry name" value="CHASE domain"/>
    <property type="match status" value="1"/>
</dbReference>
<feature type="transmembrane region" description="Helical" evidence="6">
    <location>
        <begin position="262"/>
        <end position="284"/>
    </location>
</feature>